<dbReference type="PATRIC" id="fig|1280946.3.peg.1341"/>
<keyword evidence="2" id="KW-1185">Reference proteome</keyword>
<proteinExistence type="predicted"/>
<dbReference type="EMBL" id="AWFF01000031">
    <property type="protein sequence ID" value="KCZ55399.1"/>
    <property type="molecule type" value="Genomic_DNA"/>
</dbReference>
<name>A0A062UFM1_9PROT</name>
<dbReference type="RefSeq" id="WP_034794502.1">
    <property type="nucleotide sequence ID" value="NZ_AWFF01000031.1"/>
</dbReference>
<dbReference type="AlphaFoldDB" id="A0A062UFM1"/>
<accession>A0A062UFM1</accession>
<gene>
    <name evidence="1" type="ORF">HY29_12750</name>
</gene>
<dbReference type="Proteomes" id="UP000027037">
    <property type="component" value="Unassembled WGS sequence"/>
</dbReference>
<dbReference type="OrthoDB" id="7621799at2"/>
<reference evidence="1 2" key="1">
    <citation type="journal article" date="2014" name="Antonie Van Leeuwenhoek">
        <title>Hyphomonas beringensis sp. nov. and Hyphomonas chukchiensis sp. nov., isolated from surface seawater of the Bering Sea and Chukchi Sea.</title>
        <authorList>
            <person name="Li C."/>
            <person name="Lai Q."/>
            <person name="Li G."/>
            <person name="Dong C."/>
            <person name="Wang J."/>
            <person name="Liao Y."/>
            <person name="Shao Z."/>
        </authorList>
    </citation>
    <scope>NUCLEOTIDE SEQUENCE [LARGE SCALE GENOMIC DNA]</scope>
    <source>
        <strain evidence="1 2">25B14_1</strain>
    </source>
</reference>
<protein>
    <submittedName>
        <fullName evidence="1">Uncharacterized protein</fullName>
    </submittedName>
</protein>
<comment type="caution">
    <text evidence="1">The sequence shown here is derived from an EMBL/GenBank/DDBJ whole genome shotgun (WGS) entry which is preliminary data.</text>
</comment>
<evidence type="ECO:0000313" key="1">
    <source>
        <dbReference type="EMBL" id="KCZ55399.1"/>
    </source>
</evidence>
<organism evidence="1 2">
    <name type="scientific">Hyphomonas beringensis</name>
    <dbReference type="NCBI Taxonomy" id="1280946"/>
    <lineage>
        <taxon>Bacteria</taxon>
        <taxon>Pseudomonadati</taxon>
        <taxon>Pseudomonadota</taxon>
        <taxon>Alphaproteobacteria</taxon>
        <taxon>Hyphomonadales</taxon>
        <taxon>Hyphomonadaceae</taxon>
        <taxon>Hyphomonas</taxon>
    </lineage>
</organism>
<evidence type="ECO:0000313" key="2">
    <source>
        <dbReference type="Proteomes" id="UP000027037"/>
    </source>
</evidence>
<sequence length="143" mass="15933">MDRLFAPPTCQLPPEMEHFRFWVWVQLILVRMYIRSIKGPGVPFRYTVNRRGDLIVLYVGKTEAELDAALARLRQLEPKKKDPIAWEPSKALTAALDGSGLISAHPGESRGPGQQAMNAQFWVPAFAVMSAKAAGYMLPPPDT</sequence>